<keyword evidence="7" id="KW-0418">Kinase</keyword>
<dbReference type="InterPro" id="IPR003594">
    <property type="entry name" value="HATPase_dom"/>
</dbReference>
<evidence type="ECO:0000259" key="13">
    <source>
        <dbReference type="PROSITE" id="PS50113"/>
    </source>
</evidence>
<dbReference type="Pfam" id="PF07730">
    <property type="entry name" value="HisKA_3"/>
    <property type="match status" value="1"/>
</dbReference>
<evidence type="ECO:0000256" key="5">
    <source>
        <dbReference type="ARBA" id="ARBA00022679"/>
    </source>
</evidence>
<dbReference type="CDD" id="cd00130">
    <property type="entry name" value="PAS"/>
    <property type="match status" value="1"/>
</dbReference>
<dbReference type="PANTHER" id="PTHR24421:SF10">
    <property type="entry name" value="NITRATE_NITRITE SENSOR PROTEIN NARQ"/>
    <property type="match status" value="1"/>
</dbReference>
<keyword evidence="9" id="KW-0902">Two-component regulatory system</keyword>
<dbReference type="GO" id="GO:0000155">
    <property type="term" value="F:phosphorelay sensor kinase activity"/>
    <property type="evidence" value="ECO:0007669"/>
    <property type="project" value="InterPro"/>
</dbReference>
<feature type="transmembrane region" description="Helical" evidence="10">
    <location>
        <begin position="20"/>
        <end position="43"/>
    </location>
</feature>
<dbReference type="CDD" id="cd16917">
    <property type="entry name" value="HATPase_UhpB-NarQ-NarX-like"/>
    <property type="match status" value="1"/>
</dbReference>
<dbReference type="Pfam" id="PF13426">
    <property type="entry name" value="PAS_9"/>
    <property type="match status" value="1"/>
</dbReference>
<evidence type="ECO:0000259" key="12">
    <source>
        <dbReference type="PROSITE" id="PS50112"/>
    </source>
</evidence>
<keyword evidence="10" id="KW-0812">Transmembrane</keyword>
<dbReference type="InterPro" id="IPR035965">
    <property type="entry name" value="PAS-like_dom_sf"/>
</dbReference>
<dbReference type="SMART" id="SM00387">
    <property type="entry name" value="HATPase_c"/>
    <property type="match status" value="1"/>
</dbReference>
<dbReference type="Gene3D" id="3.30.450.20">
    <property type="entry name" value="PAS domain"/>
    <property type="match status" value="3"/>
</dbReference>
<evidence type="ECO:0000256" key="7">
    <source>
        <dbReference type="ARBA" id="ARBA00022777"/>
    </source>
</evidence>
<evidence type="ECO:0000256" key="8">
    <source>
        <dbReference type="ARBA" id="ARBA00022840"/>
    </source>
</evidence>
<comment type="catalytic activity">
    <reaction evidence="1">
        <text>ATP + protein L-histidine = ADP + protein N-phospho-L-histidine.</text>
        <dbReference type="EC" id="2.7.13.3"/>
    </reaction>
</comment>
<dbReference type="PROSITE" id="PS50113">
    <property type="entry name" value="PAC"/>
    <property type="match status" value="1"/>
</dbReference>
<dbReference type="InterPro" id="IPR001610">
    <property type="entry name" value="PAC"/>
</dbReference>
<dbReference type="InterPro" id="IPR029151">
    <property type="entry name" value="Sensor-like_sf"/>
</dbReference>
<comment type="caution">
    <text evidence="14">The sequence shown here is derived from an EMBL/GenBank/DDBJ whole genome shotgun (WGS) entry which is preliminary data.</text>
</comment>
<keyword evidence="4" id="KW-0597">Phosphoprotein</keyword>
<dbReference type="NCBIfam" id="TIGR00229">
    <property type="entry name" value="sensory_box"/>
    <property type="match status" value="1"/>
</dbReference>
<keyword evidence="10" id="KW-1133">Transmembrane helix</keyword>
<evidence type="ECO:0000256" key="3">
    <source>
        <dbReference type="ARBA" id="ARBA00012438"/>
    </source>
</evidence>
<dbReference type="InterPro" id="IPR005467">
    <property type="entry name" value="His_kinase_dom"/>
</dbReference>
<dbReference type="GO" id="GO:0046983">
    <property type="term" value="F:protein dimerization activity"/>
    <property type="evidence" value="ECO:0007669"/>
    <property type="project" value="InterPro"/>
</dbReference>
<proteinExistence type="predicted"/>
<dbReference type="InterPro" id="IPR050482">
    <property type="entry name" value="Sensor_HK_TwoCompSys"/>
</dbReference>
<organism evidence="14 15">
    <name type="scientific">Mariprofundus erugo</name>
    <dbReference type="NCBI Taxonomy" id="2528639"/>
    <lineage>
        <taxon>Bacteria</taxon>
        <taxon>Pseudomonadati</taxon>
        <taxon>Pseudomonadota</taxon>
        <taxon>Candidatius Mariprofundia</taxon>
        <taxon>Mariprofundales</taxon>
        <taxon>Mariprofundaceae</taxon>
        <taxon>Mariprofundus</taxon>
    </lineage>
</organism>
<reference evidence="14 15" key="1">
    <citation type="journal article" date="2019" name="Appl. Environ. Microbiol.">
        <title>Environmental Evidence and Genomic Insight of Iron-oxidizing Bacteria Preference Towards More Corrosion Resistant Stainless Steel at Higher Salinities.</title>
        <authorList>
            <person name="Garrison C.E."/>
            <person name="Price K.A."/>
            <person name="Field E.K."/>
        </authorList>
    </citation>
    <scope>NUCLEOTIDE SEQUENCE [LARGE SCALE GENOMIC DNA]</scope>
    <source>
        <strain evidence="14 15">P3</strain>
    </source>
</reference>
<dbReference type="RefSeq" id="WP_138240233.1">
    <property type="nucleotide sequence ID" value="NZ_VBRY01000016.1"/>
</dbReference>
<evidence type="ECO:0000256" key="10">
    <source>
        <dbReference type="SAM" id="Phobius"/>
    </source>
</evidence>
<name>A0A5R9GEF0_9PROT</name>
<evidence type="ECO:0000256" key="1">
    <source>
        <dbReference type="ARBA" id="ARBA00000085"/>
    </source>
</evidence>
<sequence>MAETLQPSSGRIWPYLSTRWSLRLLFSVLAAALLIAVAAIGYYQLRLHDEWHHIEANQRHHVQLQREQLADDMRNFAYMFVFMRNQLGGHLLDVNRKGRDVLKQDMLAFISSSDFYDQIRFIDLSGMEVVRVDYNHGHPAIVPDDQLQYKGDRYYFTEMMGLNSGSIYISPLDLNIEHGSVELPYKPTVRFAMALFDANGMRRGGLVLNVLAESMLARFRDTMIDTPASSMLLNRDGYWLHHPDREREWGQSVQERSGESMAISNPQRWQQINRDQRGQFVDHGEGGSGEYLVTFDSVRPLGTMPHMHGLRVHIAHDGPQWKVVSLYPVAALKGQMQELRNRVVLVAVLALILVSSFLVIIFRDRDREDRFRRALHIRTRAMDEATGGIVICDAAQAHIPAIYCNHAFERMSGYGREEVLGHNCGELLLGEKSDPEIARAMRHAVAEGYAYRGVQRNYRADGVMFWDEVSIAPVHDLSGTLTHYIAYHQDVSERMQADARQIRLLADVKKLSRSLLTIRDRERQDMAHTLHDDIGQLTTALQVHVELAAMAARDGDHVREEAVISELGILVRQLMQSVRNSLQGLRADPVEGTGLAEQLQQLCSRWQRTGLDVQLCLYDWAWSDVDELPRAMQRHIYHFMQEALSNVVRHAAATRVNIELEHSGSMLHIRVRDNGCGFNDESVKKGMGLISLRERIEAMGGRWLLDSKSGGGTIVGGAIPLADADAGG</sequence>
<keyword evidence="5" id="KW-0808">Transferase</keyword>
<dbReference type="Pfam" id="PF02518">
    <property type="entry name" value="HATPase_c"/>
    <property type="match status" value="1"/>
</dbReference>
<evidence type="ECO:0000256" key="6">
    <source>
        <dbReference type="ARBA" id="ARBA00022741"/>
    </source>
</evidence>
<gene>
    <name evidence="14" type="ORF">FEF65_12880</name>
</gene>
<keyword evidence="8" id="KW-0067">ATP-binding</keyword>
<comment type="subcellular location">
    <subcellularLocation>
        <location evidence="2">Membrane</location>
    </subcellularLocation>
</comment>
<dbReference type="InterPro" id="IPR036890">
    <property type="entry name" value="HATPase_C_sf"/>
</dbReference>
<dbReference type="PROSITE" id="PS50112">
    <property type="entry name" value="PAS"/>
    <property type="match status" value="1"/>
</dbReference>
<keyword evidence="10" id="KW-0472">Membrane</keyword>
<feature type="domain" description="Histidine kinase" evidence="11">
    <location>
        <begin position="636"/>
        <end position="723"/>
    </location>
</feature>
<dbReference type="EC" id="2.7.13.3" evidence="3"/>
<feature type="domain" description="PAS" evidence="12">
    <location>
        <begin position="367"/>
        <end position="448"/>
    </location>
</feature>
<evidence type="ECO:0000256" key="4">
    <source>
        <dbReference type="ARBA" id="ARBA00022553"/>
    </source>
</evidence>
<feature type="domain" description="PAC" evidence="13">
    <location>
        <begin position="447"/>
        <end position="503"/>
    </location>
</feature>
<dbReference type="Pfam" id="PF21623">
    <property type="entry name" value="HK_sensor_dom_bact"/>
    <property type="match status" value="1"/>
</dbReference>
<evidence type="ECO:0000313" key="14">
    <source>
        <dbReference type="EMBL" id="TLS65486.1"/>
    </source>
</evidence>
<dbReference type="Gene3D" id="3.30.565.10">
    <property type="entry name" value="Histidine kinase-like ATPase, C-terminal domain"/>
    <property type="match status" value="1"/>
</dbReference>
<dbReference type="EMBL" id="VBRY01000016">
    <property type="protein sequence ID" value="TLS65486.1"/>
    <property type="molecule type" value="Genomic_DNA"/>
</dbReference>
<dbReference type="GO" id="GO:0016020">
    <property type="term" value="C:membrane"/>
    <property type="evidence" value="ECO:0007669"/>
    <property type="project" value="UniProtKB-SubCell"/>
</dbReference>
<accession>A0A5R9GEF0</accession>
<dbReference type="SMART" id="SM00091">
    <property type="entry name" value="PAS"/>
    <property type="match status" value="1"/>
</dbReference>
<dbReference type="SUPFAM" id="SSF55785">
    <property type="entry name" value="PYP-like sensor domain (PAS domain)"/>
    <property type="match status" value="1"/>
</dbReference>
<keyword evidence="6" id="KW-0547">Nucleotide-binding</keyword>
<evidence type="ECO:0000256" key="9">
    <source>
        <dbReference type="ARBA" id="ARBA00023012"/>
    </source>
</evidence>
<evidence type="ECO:0000313" key="15">
    <source>
        <dbReference type="Proteomes" id="UP000306585"/>
    </source>
</evidence>
<keyword evidence="15" id="KW-1185">Reference proteome</keyword>
<feature type="transmembrane region" description="Helical" evidence="10">
    <location>
        <begin position="343"/>
        <end position="362"/>
    </location>
</feature>
<dbReference type="SMART" id="SM00086">
    <property type="entry name" value="PAC"/>
    <property type="match status" value="1"/>
</dbReference>
<dbReference type="PROSITE" id="PS50109">
    <property type="entry name" value="HIS_KIN"/>
    <property type="match status" value="1"/>
</dbReference>
<dbReference type="InterPro" id="IPR048760">
    <property type="entry name" value="VP0354-like_sensor_dom"/>
</dbReference>
<evidence type="ECO:0000256" key="2">
    <source>
        <dbReference type="ARBA" id="ARBA00004370"/>
    </source>
</evidence>
<dbReference type="InterPro" id="IPR011712">
    <property type="entry name" value="Sig_transdc_His_kin_sub3_dim/P"/>
</dbReference>
<dbReference type="PANTHER" id="PTHR24421">
    <property type="entry name" value="NITRATE/NITRITE SENSOR PROTEIN NARX-RELATED"/>
    <property type="match status" value="1"/>
</dbReference>
<dbReference type="Proteomes" id="UP000306585">
    <property type="component" value="Unassembled WGS sequence"/>
</dbReference>
<dbReference type="InterPro" id="IPR000014">
    <property type="entry name" value="PAS"/>
</dbReference>
<dbReference type="AlphaFoldDB" id="A0A5R9GEF0"/>
<evidence type="ECO:0000259" key="11">
    <source>
        <dbReference type="PROSITE" id="PS50109"/>
    </source>
</evidence>
<dbReference type="Gene3D" id="1.20.5.1930">
    <property type="match status" value="1"/>
</dbReference>
<protein>
    <recommendedName>
        <fullName evidence="3">histidine kinase</fullName>
        <ecNumber evidence="3">2.7.13.3</ecNumber>
    </recommendedName>
</protein>
<dbReference type="SUPFAM" id="SSF55874">
    <property type="entry name" value="ATPase domain of HSP90 chaperone/DNA topoisomerase II/histidine kinase"/>
    <property type="match status" value="1"/>
</dbReference>
<dbReference type="InterPro" id="IPR000700">
    <property type="entry name" value="PAS-assoc_C"/>
</dbReference>
<dbReference type="GO" id="GO:0005524">
    <property type="term" value="F:ATP binding"/>
    <property type="evidence" value="ECO:0007669"/>
    <property type="project" value="UniProtKB-KW"/>
</dbReference>
<dbReference type="SUPFAM" id="SSF103190">
    <property type="entry name" value="Sensory domain-like"/>
    <property type="match status" value="2"/>
</dbReference>